<keyword evidence="5 6" id="KW-0472">Membrane</keyword>
<sequence length="159" mass="19152">MYIGTRFDKLNEHIQCLIVREEHGLRCKWKKPIAIFHHSSQIDNYKQTLWISMHLYSELCRITREINLIFGTHITFEMAIYLFYITSLSYGLCMMLMQKVSKEILQSLMSWICLNLWLLITSIKLYIIHYICESVMIKANKIDKIIHQLTLRYTDIWKE</sequence>
<keyword evidence="2" id="KW-1003">Cell membrane</keyword>
<accession>A0A8N1S509</accession>
<keyword evidence="7" id="KW-1185">Reference proteome</keyword>
<dbReference type="GO" id="GO:0005886">
    <property type="term" value="C:plasma membrane"/>
    <property type="evidence" value="ECO:0007669"/>
    <property type="project" value="UniProtKB-SubCell"/>
</dbReference>
<organism evidence="7 8">
    <name type="scientific">Pogonomyrmex barbatus</name>
    <name type="common">red harvester ant</name>
    <dbReference type="NCBI Taxonomy" id="144034"/>
    <lineage>
        <taxon>Eukaryota</taxon>
        <taxon>Metazoa</taxon>
        <taxon>Ecdysozoa</taxon>
        <taxon>Arthropoda</taxon>
        <taxon>Hexapoda</taxon>
        <taxon>Insecta</taxon>
        <taxon>Pterygota</taxon>
        <taxon>Neoptera</taxon>
        <taxon>Endopterygota</taxon>
        <taxon>Hymenoptera</taxon>
        <taxon>Apocrita</taxon>
        <taxon>Aculeata</taxon>
        <taxon>Formicoidea</taxon>
        <taxon>Formicidae</taxon>
        <taxon>Myrmicinae</taxon>
        <taxon>Pogonomyrmex</taxon>
    </lineage>
</organism>
<evidence type="ECO:0000256" key="6">
    <source>
        <dbReference type="SAM" id="Phobius"/>
    </source>
</evidence>
<gene>
    <name evidence="8" type="primary">LOC112552315</name>
</gene>
<reference evidence="8" key="1">
    <citation type="submission" date="2025-08" db="UniProtKB">
        <authorList>
            <consortium name="RefSeq"/>
        </authorList>
    </citation>
    <scope>IDENTIFICATION</scope>
</reference>
<dbReference type="Pfam" id="PF08395">
    <property type="entry name" value="7tm_7"/>
    <property type="match status" value="1"/>
</dbReference>
<proteinExistence type="predicted"/>
<dbReference type="RefSeq" id="XP_025073098.1">
    <property type="nucleotide sequence ID" value="XM_025217313.1"/>
</dbReference>
<evidence type="ECO:0000313" key="7">
    <source>
        <dbReference type="Proteomes" id="UP000504615"/>
    </source>
</evidence>
<evidence type="ECO:0000256" key="4">
    <source>
        <dbReference type="ARBA" id="ARBA00022989"/>
    </source>
</evidence>
<feature type="non-terminal residue" evidence="8">
    <location>
        <position position="159"/>
    </location>
</feature>
<dbReference type="InterPro" id="IPR013604">
    <property type="entry name" value="7TM_chemorcpt"/>
</dbReference>
<keyword evidence="3 6" id="KW-0812">Transmembrane</keyword>
<dbReference type="AlphaFoldDB" id="A0A8N1S509"/>
<evidence type="ECO:0000313" key="8">
    <source>
        <dbReference type="RefSeq" id="XP_025073098.1"/>
    </source>
</evidence>
<dbReference type="GeneID" id="112552315"/>
<protein>
    <submittedName>
        <fullName evidence="8">Uncharacterized protein LOC112552315</fullName>
    </submittedName>
</protein>
<name>A0A8N1S509_9HYME</name>
<feature type="transmembrane region" description="Helical" evidence="6">
    <location>
        <begin position="108"/>
        <end position="131"/>
    </location>
</feature>
<dbReference type="OrthoDB" id="7632762at2759"/>
<evidence type="ECO:0000256" key="2">
    <source>
        <dbReference type="ARBA" id="ARBA00022475"/>
    </source>
</evidence>
<dbReference type="Proteomes" id="UP000504615">
    <property type="component" value="Unplaced"/>
</dbReference>
<comment type="subcellular location">
    <subcellularLocation>
        <location evidence="1">Cell membrane</location>
        <topology evidence="1">Multi-pass membrane protein</topology>
    </subcellularLocation>
</comment>
<keyword evidence="4 6" id="KW-1133">Transmembrane helix</keyword>
<dbReference type="GO" id="GO:0050909">
    <property type="term" value="P:sensory perception of taste"/>
    <property type="evidence" value="ECO:0007669"/>
    <property type="project" value="InterPro"/>
</dbReference>
<evidence type="ECO:0000256" key="5">
    <source>
        <dbReference type="ARBA" id="ARBA00023136"/>
    </source>
</evidence>
<evidence type="ECO:0000256" key="1">
    <source>
        <dbReference type="ARBA" id="ARBA00004651"/>
    </source>
</evidence>
<evidence type="ECO:0000256" key="3">
    <source>
        <dbReference type="ARBA" id="ARBA00022692"/>
    </source>
</evidence>